<dbReference type="AlphaFoldDB" id="A0A1I5FFD6"/>
<dbReference type="Proteomes" id="UP000270697">
    <property type="component" value="Unassembled WGS sequence"/>
</dbReference>
<reference evidence="1 4" key="2">
    <citation type="submission" date="2018-10" db="EMBL/GenBank/DDBJ databases">
        <title>Sequencing the genomes of 1000 actinobacteria strains.</title>
        <authorList>
            <person name="Klenk H.-P."/>
        </authorList>
    </citation>
    <scope>NUCLEOTIDE SEQUENCE [LARGE SCALE GENOMIC DNA]</scope>
    <source>
        <strain evidence="1 4">DSM 45119</strain>
    </source>
</reference>
<keyword evidence="4" id="KW-1185">Reference proteome</keyword>
<dbReference type="EMBL" id="RBXX01000002">
    <property type="protein sequence ID" value="RKT82113.1"/>
    <property type="molecule type" value="Genomic_DNA"/>
</dbReference>
<evidence type="ECO:0000313" key="2">
    <source>
        <dbReference type="EMBL" id="SFO22379.1"/>
    </source>
</evidence>
<sequence>MNRKQRRKNIKPMKWLDNLKESNPEMYQEAIDLVAEGLITFDSNGRMVGADGRTFDLVEREK</sequence>
<accession>A0A1I5FFD6</accession>
<organism evidence="2 3">
    <name type="scientific">Saccharopolyspora antimicrobica</name>
    <dbReference type="NCBI Taxonomy" id="455193"/>
    <lineage>
        <taxon>Bacteria</taxon>
        <taxon>Bacillati</taxon>
        <taxon>Actinomycetota</taxon>
        <taxon>Actinomycetes</taxon>
        <taxon>Pseudonocardiales</taxon>
        <taxon>Pseudonocardiaceae</taxon>
        <taxon>Saccharopolyspora</taxon>
    </lineage>
</organism>
<evidence type="ECO:0000313" key="1">
    <source>
        <dbReference type="EMBL" id="RKT82113.1"/>
    </source>
</evidence>
<dbReference type="EMBL" id="FOUP01000011">
    <property type="protein sequence ID" value="SFO22379.1"/>
    <property type="molecule type" value="Genomic_DNA"/>
</dbReference>
<dbReference type="STRING" id="455193.SAMN05421805_11128"/>
<dbReference type="Proteomes" id="UP000199398">
    <property type="component" value="Unassembled WGS sequence"/>
</dbReference>
<evidence type="ECO:0000313" key="3">
    <source>
        <dbReference type="Proteomes" id="UP000199398"/>
    </source>
</evidence>
<proteinExistence type="predicted"/>
<gene>
    <name evidence="1" type="ORF">ATL45_0356</name>
    <name evidence="2" type="ORF">SAMN05421805_11128</name>
</gene>
<name>A0A1I5FFD6_9PSEU</name>
<reference evidence="2 3" key="1">
    <citation type="submission" date="2016-10" db="EMBL/GenBank/DDBJ databases">
        <authorList>
            <person name="de Groot N.N."/>
        </authorList>
    </citation>
    <scope>NUCLEOTIDE SEQUENCE [LARGE SCALE GENOMIC DNA]</scope>
    <source>
        <strain evidence="2 3">CPCC 201259</strain>
    </source>
</reference>
<evidence type="ECO:0000313" key="4">
    <source>
        <dbReference type="Proteomes" id="UP000270697"/>
    </source>
</evidence>
<protein>
    <submittedName>
        <fullName evidence="2">Uncharacterized protein</fullName>
    </submittedName>
</protein>